<keyword evidence="6" id="KW-0539">Nucleus</keyword>
<dbReference type="PANTHER" id="PTHR23336">
    <property type="entry name" value="ZINC FINGER CW-TYPE COILED-COIL DOMAIN PROTEIN 3"/>
    <property type="match status" value="1"/>
</dbReference>
<dbReference type="Pfam" id="PF13589">
    <property type="entry name" value="HATPase_c_3"/>
    <property type="match status" value="1"/>
</dbReference>
<keyword evidence="3" id="KW-0863">Zinc-finger</keyword>
<dbReference type="Pfam" id="PF07496">
    <property type="entry name" value="zf-CW"/>
    <property type="match status" value="1"/>
</dbReference>
<feature type="compositionally biased region" description="Acidic residues" evidence="7">
    <location>
        <begin position="461"/>
        <end position="471"/>
    </location>
</feature>
<organism evidence="9 10">
    <name type="scientific">Branchiostoma lanceolatum</name>
    <name type="common">Common lancelet</name>
    <name type="synonym">Amphioxus lanceolatum</name>
    <dbReference type="NCBI Taxonomy" id="7740"/>
    <lineage>
        <taxon>Eukaryota</taxon>
        <taxon>Metazoa</taxon>
        <taxon>Chordata</taxon>
        <taxon>Cephalochordata</taxon>
        <taxon>Leptocardii</taxon>
        <taxon>Amphioxiformes</taxon>
        <taxon>Branchiostomatidae</taxon>
        <taxon>Branchiostoma</taxon>
    </lineage>
</organism>
<dbReference type="InterPro" id="IPR036890">
    <property type="entry name" value="HATPase_C_sf"/>
</dbReference>
<dbReference type="InterPro" id="IPR041006">
    <property type="entry name" value="Morc_S5"/>
</dbReference>
<dbReference type="AlphaFoldDB" id="A0A8J9VXC6"/>
<dbReference type="InterPro" id="IPR011124">
    <property type="entry name" value="Znf_CW"/>
</dbReference>
<proteinExistence type="predicted"/>
<evidence type="ECO:0000313" key="10">
    <source>
        <dbReference type="Proteomes" id="UP000838412"/>
    </source>
</evidence>
<sequence length="758" mass="86473">MMQSAISTEHGIRQSKTSPGFLHSNSTSHTWPFSAIAELIDNAYDPDVAARQLFIDMEKISETQCLTFTDNGAGMTPDKLHKMLSFGFCEKVEINGHKPVGNYGNGFKSGSMRLGKDAMVFTKNGKFMIAGLLSQTYLKSIQAETVIVPIVPFDTAEIMLKTVDSDPSLEAITKYSIFKSKQQLMEQFKMIPGRKGTRIVIYNIRRTRDGRPEFDFTDEKDIKIPDDVIDEQAGKFRRQDRRQDYSPECDYSLRAYCSILYLNPKMQIILRGQKVKTFKIAKSLNNTERDVYKPQWLPKGVKITFGFSPQKHHYGIMMYHRNRLIKGYERVGPQLKAGRQGVGVIGVIQCDFLKPTHNKQDFDYTKEYRSTVSALGLKLTDYWLQKKGHISLARSSSPAAANGSEEDEPAPSPDQLWVQCDNADCLKWRKLPEQWKNKKLPDKWYCNMNPDPKFRSCSVPEEAEDDPDEEIAGPSYDKSVRRQLEREKREEKWRKEQKQQQEIEERERQLRQKDLQLQRLGAQIQQSIQSQAAEKKPSQSDLVRAEIEMNRRKQMETQYNKMVVELKKQGSQLQKQREDLLQAQQVAHHWQQRAEAAVSTATASQRTPRQPQAGPSGVASQKRPASNSPSNSANKVPRMADDSDDDCIIIDDSDLTKTNSTSSVRVKTEICHIGVQTDPADVVRVSASTVREVATLSTVEQRQKLMEQTKQLKTLRRNVSRLIGVLVPELSLEDNDIDMESESVDELLKQVLEANKNQ</sequence>
<dbReference type="Pfam" id="PF17942">
    <property type="entry name" value="Morc6_S5"/>
    <property type="match status" value="1"/>
</dbReference>
<keyword evidence="10" id="KW-1185">Reference proteome</keyword>
<evidence type="ECO:0000256" key="2">
    <source>
        <dbReference type="ARBA" id="ARBA00022723"/>
    </source>
</evidence>
<evidence type="ECO:0000256" key="5">
    <source>
        <dbReference type="ARBA" id="ARBA00023054"/>
    </source>
</evidence>
<feature type="compositionally biased region" description="Basic and acidic residues" evidence="7">
    <location>
        <begin position="478"/>
        <end position="507"/>
    </location>
</feature>
<evidence type="ECO:0000256" key="7">
    <source>
        <dbReference type="SAM" id="MobiDB-lite"/>
    </source>
</evidence>
<dbReference type="EMBL" id="OV696686">
    <property type="protein sequence ID" value="CAH1227218.1"/>
    <property type="molecule type" value="Genomic_DNA"/>
</dbReference>
<dbReference type="InterPro" id="IPR045261">
    <property type="entry name" value="MORC_ATPase"/>
</dbReference>
<dbReference type="PANTHER" id="PTHR23336:SF76">
    <property type="entry name" value="MORC S5 DOMAIN-CONTAINING PROTEIN"/>
    <property type="match status" value="1"/>
</dbReference>
<dbReference type="GO" id="GO:0005634">
    <property type="term" value="C:nucleus"/>
    <property type="evidence" value="ECO:0007669"/>
    <property type="project" value="UniProtKB-SubCell"/>
</dbReference>
<comment type="subcellular location">
    <subcellularLocation>
        <location evidence="1">Nucleus</location>
    </subcellularLocation>
</comment>
<evidence type="ECO:0000256" key="1">
    <source>
        <dbReference type="ARBA" id="ARBA00004123"/>
    </source>
</evidence>
<gene>
    <name evidence="9" type="primary">MORC3</name>
    <name evidence="9" type="ORF">BLAG_LOCUS431</name>
</gene>
<feature type="region of interest" description="Disordered" evidence="7">
    <location>
        <begin position="457"/>
        <end position="507"/>
    </location>
</feature>
<keyword evidence="2" id="KW-0479">Metal-binding</keyword>
<keyword evidence="5" id="KW-0175">Coiled coil</keyword>
<feature type="compositionally biased region" description="Polar residues" evidence="7">
    <location>
        <begin position="599"/>
        <end position="610"/>
    </location>
</feature>
<feature type="region of interest" description="Disordered" evidence="7">
    <location>
        <begin position="395"/>
        <end position="416"/>
    </location>
</feature>
<name>A0A8J9VXC6_BRALA</name>
<keyword evidence="4" id="KW-0862">Zinc</keyword>
<feature type="compositionally biased region" description="Low complexity" evidence="7">
    <location>
        <begin position="624"/>
        <end position="634"/>
    </location>
</feature>
<evidence type="ECO:0000313" key="9">
    <source>
        <dbReference type="EMBL" id="CAH1227218.1"/>
    </source>
</evidence>
<evidence type="ECO:0000256" key="4">
    <source>
        <dbReference type="ARBA" id="ARBA00022833"/>
    </source>
</evidence>
<evidence type="ECO:0000256" key="3">
    <source>
        <dbReference type="ARBA" id="ARBA00022771"/>
    </source>
</evidence>
<dbReference type="GO" id="GO:0016887">
    <property type="term" value="F:ATP hydrolysis activity"/>
    <property type="evidence" value="ECO:0007669"/>
    <property type="project" value="InterPro"/>
</dbReference>
<feature type="domain" description="CW-type" evidence="8">
    <location>
        <begin position="411"/>
        <end position="465"/>
    </location>
</feature>
<dbReference type="Gene3D" id="3.30.40.100">
    <property type="match status" value="1"/>
</dbReference>
<dbReference type="OrthoDB" id="757982at2759"/>
<feature type="region of interest" description="Disordered" evidence="7">
    <location>
        <begin position="592"/>
        <end position="645"/>
    </location>
</feature>
<dbReference type="SUPFAM" id="SSF55874">
    <property type="entry name" value="ATPase domain of HSP90 chaperone/DNA topoisomerase II/histidine kinase"/>
    <property type="match status" value="1"/>
</dbReference>
<evidence type="ECO:0000256" key="6">
    <source>
        <dbReference type="ARBA" id="ARBA00023242"/>
    </source>
</evidence>
<dbReference type="Proteomes" id="UP000838412">
    <property type="component" value="Chromosome 1"/>
</dbReference>
<dbReference type="Gene3D" id="3.30.565.10">
    <property type="entry name" value="Histidine kinase-like ATPase, C-terminal domain"/>
    <property type="match status" value="1"/>
</dbReference>
<dbReference type="FunFam" id="3.30.565.10:FF:000035">
    <property type="entry name" value="MORC family CW-type zinc finger protein 4"/>
    <property type="match status" value="1"/>
</dbReference>
<evidence type="ECO:0000259" key="8">
    <source>
        <dbReference type="PROSITE" id="PS51050"/>
    </source>
</evidence>
<dbReference type="PROSITE" id="PS51050">
    <property type="entry name" value="ZF_CW"/>
    <property type="match status" value="1"/>
</dbReference>
<dbReference type="GO" id="GO:0008270">
    <property type="term" value="F:zinc ion binding"/>
    <property type="evidence" value="ECO:0007669"/>
    <property type="project" value="UniProtKB-KW"/>
</dbReference>
<accession>A0A8J9VXC6</accession>
<dbReference type="CDD" id="cd16931">
    <property type="entry name" value="HATPase_MORC-like"/>
    <property type="match status" value="1"/>
</dbReference>
<reference evidence="9" key="1">
    <citation type="submission" date="2022-01" db="EMBL/GenBank/DDBJ databases">
        <authorList>
            <person name="Braso-Vives M."/>
        </authorList>
    </citation>
    <scope>NUCLEOTIDE SEQUENCE</scope>
</reference>
<feature type="region of interest" description="Disordered" evidence="7">
    <location>
        <begin position="1"/>
        <end position="21"/>
    </location>
</feature>
<protein>
    <submittedName>
        <fullName evidence="9">MORC3 protein</fullName>
    </submittedName>
</protein>